<dbReference type="GeneID" id="5055480"/>
<keyword evidence="1" id="KW-0547">Nucleotide-binding</keyword>
<keyword evidence="1" id="KW-0067">ATP-binding</keyword>
<reference evidence="1 2" key="1">
    <citation type="journal article" date="2020" name="Nat. Commun.">
        <title>The structures of two archaeal type IV pili illuminate evolutionary relationships.</title>
        <authorList>
            <person name="Wang F."/>
            <person name="Baquero D.P."/>
            <person name="Su Z."/>
            <person name="Beltran L.C."/>
            <person name="Prangishvili D."/>
            <person name="Krupovic M."/>
            <person name="Egelman E.H."/>
        </authorList>
    </citation>
    <scope>NUCLEOTIDE SEQUENCE [LARGE SCALE GENOMIC DNA]</scope>
    <source>
        <strain evidence="1 2">2GA</strain>
    </source>
</reference>
<protein>
    <submittedName>
        <fullName evidence="1">ATP-binding protein</fullName>
    </submittedName>
</protein>
<proteinExistence type="predicted"/>
<sequence>MAVYHFSRRGGDLIFRAGDQEVNVVHLQLVEELLKLLEKGVSVLLTGPHGVGKSIAAYTAAYLTLERGGVVIDLASDTATFAEYLRIAKRAKWAFAIFDATPPQFYSESEIWSEHATLWRDRCGQIMARADYVRRLGFPAVVVLASDLATRCRKELAQYEKITTTPDVKIAEEIFLRNGDVFCGEDYAGEVVKRLAHFGEGLYFMAYHVAKTLHYCDEDPEQRVKSAIDAYVERLTTLARALYINTCTAARVFVQALAARGLPPPLASLAVHHDVVDTRIRSLEKLSSLLDKLSGPHREYVKILALQAAEELKRLMRPHWQIKALSGGLGPLYEEALKKAAEEAVKKCGVKPAEVKIRALVKAFVIAHEAGDDLAKAIIAIAVGENPCQGKIKALCRGDTLQEEIIHAILYPTRLSVEIPPSEKKGLMFYAGLRAEEVSEKGWIEVLNYLYEASERGRVDLRPFRDYVDHALRSGSPITKRLALTAVQNAAVVPGDLLAQALVTAVELGVDYESLLDKYVETVGDASLVVEKCGEKCGDVIIVVGVASAARRAKETPCDALRQLEIALIGAGYADVVNKYQPHRRCIQPI</sequence>
<gene>
    <name evidence="1" type="ORF">HC235_11220</name>
</gene>
<evidence type="ECO:0000313" key="2">
    <source>
        <dbReference type="Proteomes" id="UP000554766"/>
    </source>
</evidence>
<dbReference type="AlphaFoldDB" id="A0A7L4PGH4"/>
<dbReference type="EMBL" id="JAAVJF010000006">
    <property type="protein sequence ID" value="NYR16486.1"/>
    <property type="molecule type" value="Genomic_DNA"/>
</dbReference>
<organism evidence="1 2">
    <name type="scientific">Pyrobaculum arsenaticum</name>
    <dbReference type="NCBI Taxonomy" id="121277"/>
    <lineage>
        <taxon>Archaea</taxon>
        <taxon>Thermoproteota</taxon>
        <taxon>Thermoprotei</taxon>
        <taxon>Thermoproteales</taxon>
        <taxon>Thermoproteaceae</taxon>
        <taxon>Pyrobaculum</taxon>
    </lineage>
</organism>
<dbReference type="RefSeq" id="WP_011901450.1">
    <property type="nucleotide sequence ID" value="NZ_JAAVJF010000006.1"/>
</dbReference>
<dbReference type="InterPro" id="IPR027417">
    <property type="entry name" value="P-loop_NTPase"/>
</dbReference>
<dbReference type="SUPFAM" id="SSF52540">
    <property type="entry name" value="P-loop containing nucleoside triphosphate hydrolases"/>
    <property type="match status" value="1"/>
</dbReference>
<comment type="caution">
    <text evidence="1">The sequence shown here is derived from an EMBL/GenBank/DDBJ whole genome shotgun (WGS) entry which is preliminary data.</text>
</comment>
<accession>A0A7L4PGH4</accession>
<name>A0A7L4PGH4_9CREN</name>
<dbReference type="Proteomes" id="UP000554766">
    <property type="component" value="Unassembled WGS sequence"/>
</dbReference>
<dbReference type="OMA" id="GPHREYV"/>
<dbReference type="GO" id="GO:0005524">
    <property type="term" value="F:ATP binding"/>
    <property type="evidence" value="ECO:0007669"/>
    <property type="project" value="UniProtKB-KW"/>
</dbReference>
<keyword evidence="2" id="KW-1185">Reference proteome</keyword>
<evidence type="ECO:0000313" key="1">
    <source>
        <dbReference type="EMBL" id="NYR16486.1"/>
    </source>
</evidence>